<reference evidence="1" key="2">
    <citation type="journal article" date="2015" name="Fish Shellfish Immunol.">
        <title>Early steps in the European eel (Anguilla anguilla)-Vibrio vulnificus interaction in the gills: Role of the RtxA13 toxin.</title>
        <authorList>
            <person name="Callol A."/>
            <person name="Pajuelo D."/>
            <person name="Ebbesson L."/>
            <person name="Teles M."/>
            <person name="MacKenzie S."/>
            <person name="Amaro C."/>
        </authorList>
    </citation>
    <scope>NUCLEOTIDE SEQUENCE</scope>
</reference>
<organism evidence="1">
    <name type="scientific">Anguilla anguilla</name>
    <name type="common">European freshwater eel</name>
    <name type="synonym">Muraena anguilla</name>
    <dbReference type="NCBI Taxonomy" id="7936"/>
    <lineage>
        <taxon>Eukaryota</taxon>
        <taxon>Metazoa</taxon>
        <taxon>Chordata</taxon>
        <taxon>Craniata</taxon>
        <taxon>Vertebrata</taxon>
        <taxon>Euteleostomi</taxon>
        <taxon>Actinopterygii</taxon>
        <taxon>Neopterygii</taxon>
        <taxon>Teleostei</taxon>
        <taxon>Anguilliformes</taxon>
        <taxon>Anguillidae</taxon>
        <taxon>Anguilla</taxon>
    </lineage>
</organism>
<sequence length="26" mass="3013">MLDFQCQSLQQTMVTINTYHLIKGKA</sequence>
<dbReference type="EMBL" id="GBXM01081948">
    <property type="protein sequence ID" value="JAH26629.1"/>
    <property type="molecule type" value="Transcribed_RNA"/>
</dbReference>
<accession>A0A0E9RBZ9</accession>
<evidence type="ECO:0000313" key="1">
    <source>
        <dbReference type="EMBL" id="JAH26629.1"/>
    </source>
</evidence>
<name>A0A0E9RBZ9_ANGAN</name>
<proteinExistence type="predicted"/>
<protein>
    <submittedName>
        <fullName evidence="1">Uncharacterized protein</fullName>
    </submittedName>
</protein>
<dbReference type="AlphaFoldDB" id="A0A0E9RBZ9"/>
<reference evidence="1" key="1">
    <citation type="submission" date="2014-11" db="EMBL/GenBank/DDBJ databases">
        <authorList>
            <person name="Amaro Gonzalez C."/>
        </authorList>
    </citation>
    <scope>NUCLEOTIDE SEQUENCE</scope>
</reference>